<evidence type="ECO:0000256" key="4">
    <source>
        <dbReference type="ARBA" id="ARBA00022705"/>
    </source>
</evidence>
<dbReference type="GO" id="GO:0003677">
    <property type="term" value="F:DNA binding"/>
    <property type="evidence" value="ECO:0007669"/>
    <property type="project" value="InterPro"/>
</dbReference>
<dbReference type="GO" id="GO:0009360">
    <property type="term" value="C:DNA polymerase III complex"/>
    <property type="evidence" value="ECO:0007669"/>
    <property type="project" value="TreeGrafter"/>
</dbReference>
<dbReference type="InterPro" id="IPR005790">
    <property type="entry name" value="DNA_polIII_delta"/>
</dbReference>
<evidence type="ECO:0000256" key="1">
    <source>
        <dbReference type="ARBA" id="ARBA00012417"/>
    </source>
</evidence>
<organism evidence="8">
    <name type="scientific">marine metagenome</name>
    <dbReference type="NCBI Taxonomy" id="408172"/>
    <lineage>
        <taxon>unclassified sequences</taxon>
        <taxon>metagenomes</taxon>
        <taxon>ecological metagenomes</taxon>
    </lineage>
</organism>
<dbReference type="AlphaFoldDB" id="A0A382PMF2"/>
<dbReference type="SUPFAM" id="SSF48019">
    <property type="entry name" value="post-AAA+ oligomerization domain-like"/>
    <property type="match status" value="1"/>
</dbReference>
<evidence type="ECO:0000256" key="7">
    <source>
        <dbReference type="ARBA" id="ARBA00049244"/>
    </source>
</evidence>
<dbReference type="GO" id="GO:0006261">
    <property type="term" value="P:DNA-templated DNA replication"/>
    <property type="evidence" value="ECO:0007669"/>
    <property type="project" value="TreeGrafter"/>
</dbReference>
<evidence type="ECO:0000256" key="6">
    <source>
        <dbReference type="ARBA" id="ARBA00034754"/>
    </source>
</evidence>
<evidence type="ECO:0000313" key="8">
    <source>
        <dbReference type="EMBL" id="SVC74569.1"/>
    </source>
</evidence>
<dbReference type="Gene3D" id="1.20.272.10">
    <property type="match status" value="1"/>
</dbReference>
<evidence type="ECO:0000256" key="5">
    <source>
        <dbReference type="ARBA" id="ARBA00022932"/>
    </source>
</evidence>
<dbReference type="EC" id="2.7.7.7" evidence="1"/>
<keyword evidence="4" id="KW-0235">DNA replication</keyword>
<accession>A0A382PMF2</accession>
<proteinExistence type="inferred from homology"/>
<dbReference type="InterPro" id="IPR008921">
    <property type="entry name" value="DNA_pol3_clamp-load_cplx_C"/>
</dbReference>
<dbReference type="Gene3D" id="1.10.8.60">
    <property type="match status" value="1"/>
</dbReference>
<keyword evidence="5" id="KW-0239">DNA-directed DNA polymerase</keyword>
<comment type="catalytic activity">
    <reaction evidence="7">
        <text>DNA(n) + a 2'-deoxyribonucleoside 5'-triphosphate = DNA(n+1) + diphosphate</text>
        <dbReference type="Rhea" id="RHEA:22508"/>
        <dbReference type="Rhea" id="RHEA-COMP:17339"/>
        <dbReference type="Rhea" id="RHEA-COMP:17340"/>
        <dbReference type="ChEBI" id="CHEBI:33019"/>
        <dbReference type="ChEBI" id="CHEBI:61560"/>
        <dbReference type="ChEBI" id="CHEBI:173112"/>
        <dbReference type="EC" id="2.7.7.7"/>
    </reaction>
</comment>
<reference evidence="8" key="1">
    <citation type="submission" date="2018-05" db="EMBL/GenBank/DDBJ databases">
        <authorList>
            <person name="Lanie J.A."/>
            <person name="Ng W.-L."/>
            <person name="Kazmierczak K.M."/>
            <person name="Andrzejewski T.M."/>
            <person name="Davidsen T.M."/>
            <person name="Wayne K.J."/>
            <person name="Tettelin H."/>
            <person name="Glass J.I."/>
            <person name="Rusch D."/>
            <person name="Podicherti R."/>
            <person name="Tsui H.-C.T."/>
            <person name="Winkler M.E."/>
        </authorList>
    </citation>
    <scope>NUCLEOTIDE SEQUENCE</scope>
</reference>
<sequence>KRAQSTGFPLITLDDTPGWLMEQTRVRFAMTLETDAAKALAQSIGVDLGILSRELEKLSGVAGEGDRITLEHVRLAGAVLPKQDRWRWFDLVGSRQFEEAITGLPVLLGQGESGVGLVVGLSSHLLRIGVVVEKGPGALEEVLPPHQKWLSRQIGGQAEGWTPKTIRVAILRLLRVDRLLKASSLSDEHHLEEWLLTLMGPEGIKA</sequence>
<dbReference type="GO" id="GO:0003887">
    <property type="term" value="F:DNA-directed DNA polymerase activity"/>
    <property type="evidence" value="ECO:0007669"/>
    <property type="project" value="UniProtKB-KW"/>
</dbReference>
<keyword evidence="2" id="KW-0808">Transferase</keyword>
<gene>
    <name evidence="8" type="ORF">METZ01_LOCUS327423</name>
</gene>
<keyword evidence="3" id="KW-0548">Nucleotidyltransferase</keyword>
<evidence type="ECO:0000256" key="3">
    <source>
        <dbReference type="ARBA" id="ARBA00022695"/>
    </source>
</evidence>
<evidence type="ECO:0000256" key="2">
    <source>
        <dbReference type="ARBA" id="ARBA00022679"/>
    </source>
</evidence>
<name>A0A382PMF2_9ZZZZ</name>
<dbReference type="PANTHER" id="PTHR34388">
    <property type="entry name" value="DNA POLYMERASE III SUBUNIT DELTA"/>
    <property type="match status" value="1"/>
</dbReference>
<protein>
    <recommendedName>
        <fullName evidence="1">DNA-directed DNA polymerase</fullName>
        <ecNumber evidence="1">2.7.7.7</ecNumber>
    </recommendedName>
</protein>
<dbReference type="EMBL" id="UINC01108457">
    <property type="protein sequence ID" value="SVC74569.1"/>
    <property type="molecule type" value="Genomic_DNA"/>
</dbReference>
<comment type="similarity">
    <text evidence="6">Belongs to the DNA polymerase HolA subunit family.</text>
</comment>
<dbReference type="PANTHER" id="PTHR34388:SF1">
    <property type="entry name" value="DNA POLYMERASE III SUBUNIT DELTA"/>
    <property type="match status" value="1"/>
</dbReference>
<feature type="non-terminal residue" evidence="8">
    <location>
        <position position="1"/>
    </location>
</feature>